<reference evidence="8 11" key="2">
    <citation type="submission" date="2020-08" db="EMBL/GenBank/DDBJ databases">
        <title>Genome public.</title>
        <authorList>
            <person name="Liu C."/>
            <person name="Sun Q."/>
        </authorList>
    </citation>
    <scope>NUCLEOTIDE SEQUENCE [LARGE SCALE GENOMIC DNA]</scope>
    <source>
        <strain evidence="8 11">426_9</strain>
    </source>
</reference>
<evidence type="ECO:0000313" key="8">
    <source>
        <dbReference type="EMBL" id="MBC8602860.1"/>
    </source>
</evidence>
<dbReference type="AlphaFoldDB" id="A0A3D8HBQ4"/>
<dbReference type="EMBL" id="JACRTI010000039">
    <property type="protein sequence ID" value="MBC8602860.1"/>
    <property type="molecule type" value="Genomic_DNA"/>
</dbReference>
<evidence type="ECO:0000256" key="3">
    <source>
        <dbReference type="ARBA" id="ARBA00023295"/>
    </source>
</evidence>
<sequence>MKASISNISKSLVMSAAVSFGLVSCQPSGKSEFKLEQQGDTLTLVHITNPTKYLLLPVEEKTLEGQVCLVTGDAADTDMDVRLAKQRVDYFVPFELPAGAKKALVRIRKTPKDAVCWSRIQLSDTFDTTNRDKFRPLYHHTPLYGWMNDANGLVYKDGEYHLYFQYNPYGSVWGNMHWGHSVSRDLVHWEHLPVALARDTMGHIFSGSSVVDLANTAGYGDGTIVSFYTSASDRNGQIECMAYSKDNGRTFTKYEKNPVLTPFDGLKDFRDPKVFWYEPQQKWVMIVSADKEMRFFSSKDLKDWTYMSAFGKGYGMQPSQFECPDMVQLAVDGDGNHKKWALIVNINPGCLFGGSATQYFIGDFDGTNFTCDTKPEVVKWMDWGKDHYATVCFSNTGERVIAVPWMSNWQYANIIPTQQYRSANALPRELTMYSEGKDIYMAVNPVKELEALRKETKEIPAFTVDNGKEFTIETLFDGGDGAFEMNIDLTTNADCSGFKLMNSKGEYIDIYLDMKDGKLVMDRVHSGIVDFGKNAIPHEKEAHDNRVKNSINYVDDFALATWGPLSKDKQHRLQLFVDKCSIEIFLDGGKVAMTNLVFPNEPYNSLSFYSRNGSTKVNACKLYALGL</sequence>
<dbReference type="Proteomes" id="UP000629596">
    <property type="component" value="Unassembled WGS sequence"/>
</dbReference>
<dbReference type="EMBL" id="QREV01000039">
    <property type="protein sequence ID" value="RDU48409.1"/>
    <property type="molecule type" value="Genomic_DNA"/>
</dbReference>
<reference evidence="9 10" key="1">
    <citation type="submission" date="2018-07" db="EMBL/GenBank/DDBJ databases">
        <title>Parabacteroides acidifaciens nov. sp., isolated from human feces.</title>
        <authorList>
            <person name="Wang Y.J."/>
        </authorList>
    </citation>
    <scope>NUCLEOTIDE SEQUENCE [LARGE SCALE GENOMIC DNA]</scope>
    <source>
        <strain evidence="9 10">426-9</strain>
    </source>
</reference>
<dbReference type="Pfam" id="PF16352">
    <property type="entry name" value="DUF4980"/>
    <property type="match status" value="1"/>
</dbReference>
<dbReference type="InterPro" id="IPR023296">
    <property type="entry name" value="Glyco_hydro_beta-prop_sf"/>
</dbReference>
<feature type="domain" description="DUF4980" evidence="7">
    <location>
        <begin position="39"/>
        <end position="138"/>
    </location>
</feature>
<dbReference type="GO" id="GO:0005987">
    <property type="term" value="P:sucrose catabolic process"/>
    <property type="evidence" value="ECO:0007669"/>
    <property type="project" value="TreeGrafter"/>
</dbReference>
<dbReference type="InterPro" id="IPR013320">
    <property type="entry name" value="ConA-like_dom_sf"/>
</dbReference>
<keyword evidence="3 4" id="KW-0326">Glycosidase</keyword>
<dbReference type="SUPFAM" id="SSF49899">
    <property type="entry name" value="Concanavalin A-like lectins/glucanases"/>
    <property type="match status" value="1"/>
</dbReference>
<dbReference type="Proteomes" id="UP000256321">
    <property type="component" value="Unassembled WGS sequence"/>
</dbReference>
<dbReference type="InterPro" id="IPR001362">
    <property type="entry name" value="Glyco_hydro_32"/>
</dbReference>
<evidence type="ECO:0000256" key="4">
    <source>
        <dbReference type="RuleBase" id="RU362110"/>
    </source>
</evidence>
<dbReference type="PROSITE" id="PS51257">
    <property type="entry name" value="PROKAR_LIPOPROTEIN"/>
    <property type="match status" value="1"/>
</dbReference>
<evidence type="ECO:0000256" key="2">
    <source>
        <dbReference type="ARBA" id="ARBA00022801"/>
    </source>
</evidence>
<organism evidence="9 10">
    <name type="scientific">Parabacteroides acidifaciens</name>
    <dbReference type="NCBI Taxonomy" id="2290935"/>
    <lineage>
        <taxon>Bacteria</taxon>
        <taxon>Pseudomonadati</taxon>
        <taxon>Bacteroidota</taxon>
        <taxon>Bacteroidia</taxon>
        <taxon>Bacteroidales</taxon>
        <taxon>Tannerellaceae</taxon>
        <taxon>Parabacteroides</taxon>
    </lineage>
</organism>
<dbReference type="Pfam" id="PF00251">
    <property type="entry name" value="Glyco_hydro_32N"/>
    <property type="match status" value="1"/>
</dbReference>
<evidence type="ECO:0000313" key="10">
    <source>
        <dbReference type="Proteomes" id="UP000256321"/>
    </source>
</evidence>
<dbReference type="InterPro" id="IPR013189">
    <property type="entry name" value="Glyco_hydro_32_C"/>
</dbReference>
<name>A0A3D8HBQ4_9BACT</name>
<keyword evidence="11" id="KW-1185">Reference proteome</keyword>
<dbReference type="GO" id="GO:0004575">
    <property type="term" value="F:sucrose alpha-glucosidase activity"/>
    <property type="evidence" value="ECO:0007669"/>
    <property type="project" value="TreeGrafter"/>
</dbReference>
<dbReference type="SMART" id="SM00640">
    <property type="entry name" value="Glyco_32"/>
    <property type="match status" value="1"/>
</dbReference>
<dbReference type="Gene3D" id="2.60.120.560">
    <property type="entry name" value="Exo-inulinase, domain 1"/>
    <property type="match status" value="1"/>
</dbReference>
<comment type="similarity">
    <text evidence="1 4">Belongs to the glycosyl hydrolase 32 family.</text>
</comment>
<dbReference type="PANTHER" id="PTHR42800">
    <property type="entry name" value="EXOINULINASE INUD (AFU_ORTHOLOGUE AFUA_5G00480)"/>
    <property type="match status" value="1"/>
</dbReference>
<dbReference type="CDD" id="cd18622">
    <property type="entry name" value="GH32_Inu-like"/>
    <property type="match status" value="1"/>
</dbReference>
<feature type="domain" description="Glycosyl hydrolase family 32 C-terminal" evidence="6">
    <location>
        <begin position="448"/>
        <end position="622"/>
    </location>
</feature>
<proteinExistence type="inferred from homology"/>
<evidence type="ECO:0000313" key="11">
    <source>
        <dbReference type="Proteomes" id="UP000629596"/>
    </source>
</evidence>
<feature type="domain" description="Glycosyl hydrolase family 32 N-terminal" evidence="5">
    <location>
        <begin position="139"/>
        <end position="440"/>
    </location>
</feature>
<dbReference type="PANTHER" id="PTHR42800:SF1">
    <property type="entry name" value="EXOINULINASE INUD (AFU_ORTHOLOGUE AFUA_5G00480)"/>
    <property type="match status" value="1"/>
</dbReference>
<keyword evidence="2 4" id="KW-0378">Hydrolase</keyword>
<evidence type="ECO:0000259" key="6">
    <source>
        <dbReference type="Pfam" id="PF08244"/>
    </source>
</evidence>
<dbReference type="SUPFAM" id="SSF75005">
    <property type="entry name" value="Arabinanase/levansucrase/invertase"/>
    <property type="match status" value="1"/>
</dbReference>
<gene>
    <name evidence="9" type="ORF">DWU89_14530</name>
    <name evidence="8" type="ORF">H8784_14165</name>
</gene>
<evidence type="ECO:0000259" key="5">
    <source>
        <dbReference type="Pfam" id="PF00251"/>
    </source>
</evidence>
<protein>
    <submittedName>
        <fullName evidence="9">DUF4980 domain-containing protein</fullName>
    </submittedName>
</protein>
<dbReference type="InterPro" id="IPR013148">
    <property type="entry name" value="Glyco_hydro_32_N"/>
</dbReference>
<dbReference type="Pfam" id="PF08244">
    <property type="entry name" value="Glyco_hydro_32C"/>
    <property type="match status" value="1"/>
</dbReference>
<evidence type="ECO:0000313" key="9">
    <source>
        <dbReference type="EMBL" id="RDU48409.1"/>
    </source>
</evidence>
<dbReference type="RefSeq" id="WP_115500355.1">
    <property type="nucleotide sequence ID" value="NZ_JACRTI010000039.1"/>
</dbReference>
<evidence type="ECO:0000256" key="1">
    <source>
        <dbReference type="ARBA" id="ARBA00009902"/>
    </source>
</evidence>
<dbReference type="Gene3D" id="2.115.10.20">
    <property type="entry name" value="Glycosyl hydrolase domain, family 43"/>
    <property type="match status" value="1"/>
</dbReference>
<dbReference type="GO" id="GO:0005737">
    <property type="term" value="C:cytoplasm"/>
    <property type="evidence" value="ECO:0007669"/>
    <property type="project" value="TreeGrafter"/>
</dbReference>
<accession>A0A3D8HBQ4</accession>
<dbReference type="InterPro" id="IPR032313">
    <property type="entry name" value="DUF4980"/>
</dbReference>
<comment type="caution">
    <text evidence="9">The sequence shown here is derived from an EMBL/GenBank/DDBJ whole genome shotgun (WGS) entry which is preliminary data.</text>
</comment>
<evidence type="ECO:0000259" key="7">
    <source>
        <dbReference type="Pfam" id="PF16352"/>
    </source>
</evidence>